<proteinExistence type="predicted"/>
<feature type="compositionally biased region" description="Basic and acidic residues" evidence="1">
    <location>
        <begin position="132"/>
        <end position="142"/>
    </location>
</feature>
<feature type="region of interest" description="Disordered" evidence="1">
    <location>
        <begin position="41"/>
        <end position="142"/>
    </location>
</feature>
<evidence type="ECO:0000256" key="1">
    <source>
        <dbReference type="SAM" id="MobiDB-lite"/>
    </source>
</evidence>
<evidence type="ECO:0000313" key="2">
    <source>
        <dbReference type="EMBL" id="KAK6635884.1"/>
    </source>
</evidence>
<comment type="caution">
    <text evidence="2">The sequence shown here is derived from an EMBL/GenBank/DDBJ whole genome shotgun (WGS) entry which is preliminary data.</text>
</comment>
<evidence type="ECO:0000313" key="3">
    <source>
        <dbReference type="Proteomes" id="UP001359485"/>
    </source>
</evidence>
<feature type="compositionally biased region" description="Gly residues" evidence="1">
    <location>
        <begin position="60"/>
        <end position="70"/>
    </location>
</feature>
<protein>
    <submittedName>
        <fullName evidence="2">Uncharacterized protein</fullName>
    </submittedName>
</protein>
<organism evidence="2 3">
    <name type="scientific">Polyplax serrata</name>
    <name type="common">Common mouse louse</name>
    <dbReference type="NCBI Taxonomy" id="468196"/>
    <lineage>
        <taxon>Eukaryota</taxon>
        <taxon>Metazoa</taxon>
        <taxon>Ecdysozoa</taxon>
        <taxon>Arthropoda</taxon>
        <taxon>Hexapoda</taxon>
        <taxon>Insecta</taxon>
        <taxon>Pterygota</taxon>
        <taxon>Neoptera</taxon>
        <taxon>Paraneoptera</taxon>
        <taxon>Psocodea</taxon>
        <taxon>Troctomorpha</taxon>
        <taxon>Phthiraptera</taxon>
        <taxon>Anoplura</taxon>
        <taxon>Polyplacidae</taxon>
        <taxon>Polyplax</taxon>
    </lineage>
</organism>
<reference evidence="2 3" key="1">
    <citation type="submission" date="2023-09" db="EMBL/GenBank/DDBJ databases">
        <title>Genomes of two closely related lineages of the louse Polyplax serrata with different host specificities.</title>
        <authorList>
            <person name="Martinu J."/>
            <person name="Tarabai H."/>
            <person name="Stefka J."/>
            <person name="Hypsa V."/>
        </authorList>
    </citation>
    <scope>NUCLEOTIDE SEQUENCE [LARGE SCALE GENOMIC DNA]</scope>
    <source>
        <strain evidence="2">98ZLc_SE</strain>
    </source>
</reference>
<name>A0ABR1B9P7_POLSC</name>
<dbReference type="EMBL" id="JAWJWF010000003">
    <property type="protein sequence ID" value="KAK6635884.1"/>
    <property type="molecule type" value="Genomic_DNA"/>
</dbReference>
<dbReference type="Proteomes" id="UP001359485">
    <property type="component" value="Unassembled WGS sequence"/>
</dbReference>
<keyword evidence="3" id="KW-1185">Reference proteome</keyword>
<gene>
    <name evidence="2" type="ORF">RUM44_001138</name>
</gene>
<accession>A0ABR1B9P7</accession>
<sequence>MTQSEIEGHVTGPKSYAFVKCYPSKKWKEVERQADVERRNLQAPLQVDTHASVAPTVEDSGGGVLPGGVYLGTPSPDPPSKKTIAGDNPGGTESKANGVPGVRPSALARCTSRAAGWTKAEPGRTSAKTKTTQKERKCLESE</sequence>